<accession>A0A078KXY9</accession>
<organism evidence="1 2">
    <name type="scientific">Legionella massiliensis</name>
    <dbReference type="NCBI Taxonomy" id="1034943"/>
    <lineage>
        <taxon>Bacteria</taxon>
        <taxon>Pseudomonadati</taxon>
        <taxon>Pseudomonadota</taxon>
        <taxon>Gammaproteobacteria</taxon>
        <taxon>Legionellales</taxon>
        <taxon>Legionellaceae</taxon>
        <taxon>Legionella</taxon>
    </lineage>
</organism>
<dbReference type="RefSeq" id="WP_043873117.1">
    <property type="nucleotide sequence ID" value="NZ_CCVW01000001.1"/>
</dbReference>
<evidence type="ECO:0000313" key="2">
    <source>
        <dbReference type="Proteomes" id="UP000044071"/>
    </source>
</evidence>
<dbReference type="AlphaFoldDB" id="A0A078KXY9"/>
<keyword evidence="2" id="KW-1185">Reference proteome</keyword>
<evidence type="ECO:0000313" key="1">
    <source>
        <dbReference type="EMBL" id="CDZ76619.1"/>
    </source>
</evidence>
<dbReference type="Proteomes" id="UP000044071">
    <property type="component" value="Unassembled WGS sequence"/>
</dbReference>
<name>A0A078KXY9_9GAMM</name>
<proteinExistence type="predicted"/>
<protein>
    <recommendedName>
        <fullName evidence="3">Transposase</fullName>
    </recommendedName>
</protein>
<dbReference type="OrthoDB" id="5652362at2"/>
<evidence type="ECO:0008006" key="3">
    <source>
        <dbReference type="Google" id="ProtNLM"/>
    </source>
</evidence>
<reference evidence="1 2" key="1">
    <citation type="submission" date="2014-06" db="EMBL/GenBank/DDBJ databases">
        <authorList>
            <person name="Urmite Genomes Urmite Genomes"/>
        </authorList>
    </citation>
    <scope>NUCLEOTIDE SEQUENCE [LARGE SCALE GENOMIC DNA]</scope>
</reference>
<dbReference type="EMBL" id="CCSB01000001">
    <property type="protein sequence ID" value="CDZ76619.1"/>
    <property type="molecule type" value="Genomic_DNA"/>
</dbReference>
<sequence length="62" mass="7312">MISDIDKLDSVKQAFRHWRTTRTKRGRNPNELWEQVKELLVDYTPAKIGIHLGISPIQIRKN</sequence>
<gene>
    <name evidence="1" type="ORF">BN59_00893</name>
</gene>